<dbReference type="GO" id="GO:0009507">
    <property type="term" value="C:chloroplast"/>
    <property type="evidence" value="ECO:0007669"/>
    <property type="project" value="UniProtKB-SubCell"/>
</dbReference>
<protein>
    <recommendedName>
        <fullName evidence="3">Uncharacterized protein ycf70</fullName>
    </recommendedName>
</protein>
<dbReference type="Gramene" id="PNT75850">
    <property type="protein sequence ID" value="PNT75850"/>
    <property type="gene ID" value="BRADI_1g39218v3"/>
</dbReference>
<name>A0A2K2DNJ8_BRADI</name>
<dbReference type="EMBL" id="CM000880">
    <property type="protein sequence ID" value="PNT75850.1"/>
    <property type="molecule type" value="Genomic_DNA"/>
</dbReference>
<dbReference type="AlphaFoldDB" id="A0A2K2DNJ8"/>
<dbReference type="FunCoup" id="A0A2K2DNJ8">
    <property type="interactions" value="701"/>
</dbReference>
<organism evidence="7">
    <name type="scientific">Brachypodium distachyon</name>
    <name type="common">Purple false brome</name>
    <name type="synonym">Trachynia distachya</name>
    <dbReference type="NCBI Taxonomy" id="15368"/>
    <lineage>
        <taxon>Eukaryota</taxon>
        <taxon>Viridiplantae</taxon>
        <taxon>Streptophyta</taxon>
        <taxon>Embryophyta</taxon>
        <taxon>Tracheophyta</taxon>
        <taxon>Spermatophyta</taxon>
        <taxon>Magnoliopsida</taxon>
        <taxon>Liliopsida</taxon>
        <taxon>Poales</taxon>
        <taxon>Poaceae</taxon>
        <taxon>BOP clade</taxon>
        <taxon>Pooideae</taxon>
        <taxon>Stipodae</taxon>
        <taxon>Brachypodieae</taxon>
        <taxon>Brachypodium</taxon>
    </lineage>
</organism>
<dbReference type="InParanoid" id="A0A2K2DNJ8"/>
<evidence type="ECO:0000256" key="4">
    <source>
        <dbReference type="ARBA" id="ARBA00022528"/>
    </source>
</evidence>
<evidence type="ECO:0000313" key="7">
    <source>
        <dbReference type="EMBL" id="PNT75850.1"/>
    </source>
</evidence>
<keyword evidence="6" id="KW-0472">Membrane</keyword>
<gene>
    <name evidence="7" type="ORF">BRADI_1g39218v3</name>
    <name evidence="8" type="ORF">BRADI_1g60921v3</name>
</gene>
<evidence type="ECO:0000313" key="9">
    <source>
        <dbReference type="EnsemblPlants" id="PNT75850"/>
    </source>
</evidence>
<sequence length="64" mass="7657">MVYGYGKYKISDPSGKRNGTDTQYDSWEEHFVMVLILYALFYVLLVRLHFFDSFKQNKNLLNQN</sequence>
<keyword evidence="6" id="KW-0812">Transmembrane</keyword>
<evidence type="ECO:0000256" key="6">
    <source>
        <dbReference type="SAM" id="Phobius"/>
    </source>
</evidence>
<dbReference type="Proteomes" id="UP000008810">
    <property type="component" value="Chromosome 1"/>
</dbReference>
<proteinExistence type="inferred from homology"/>
<evidence type="ECO:0000256" key="1">
    <source>
        <dbReference type="ARBA" id="ARBA00004229"/>
    </source>
</evidence>
<evidence type="ECO:0000313" key="10">
    <source>
        <dbReference type="Proteomes" id="UP000008810"/>
    </source>
</evidence>
<reference evidence="7 9" key="1">
    <citation type="journal article" date="2010" name="Nature">
        <title>Genome sequencing and analysis of the model grass Brachypodium distachyon.</title>
        <authorList>
            <consortium name="International Brachypodium Initiative"/>
        </authorList>
    </citation>
    <scope>NUCLEOTIDE SEQUENCE [LARGE SCALE GENOMIC DNA]</scope>
    <source>
        <strain evidence="7 9">Bd21</strain>
    </source>
</reference>
<keyword evidence="6" id="KW-1133">Transmembrane helix</keyword>
<reference evidence="7" key="2">
    <citation type="submission" date="2017-06" db="EMBL/GenBank/DDBJ databases">
        <title>WGS assembly of Brachypodium distachyon.</title>
        <authorList>
            <consortium name="The International Brachypodium Initiative"/>
            <person name="Lucas S."/>
            <person name="Harmon-Smith M."/>
            <person name="Lail K."/>
            <person name="Tice H."/>
            <person name="Grimwood J."/>
            <person name="Bruce D."/>
            <person name="Barry K."/>
            <person name="Shu S."/>
            <person name="Lindquist E."/>
            <person name="Wang M."/>
            <person name="Pitluck S."/>
            <person name="Vogel J.P."/>
            <person name="Garvin D.F."/>
            <person name="Mockler T.C."/>
            <person name="Schmutz J."/>
            <person name="Rokhsar D."/>
            <person name="Bevan M.W."/>
        </authorList>
    </citation>
    <scope>NUCLEOTIDE SEQUENCE</scope>
    <source>
        <strain evidence="7">Bd21</strain>
    </source>
</reference>
<evidence type="ECO:0000256" key="5">
    <source>
        <dbReference type="ARBA" id="ARBA00022640"/>
    </source>
</evidence>
<feature type="transmembrane region" description="Helical" evidence="6">
    <location>
        <begin position="31"/>
        <end position="50"/>
    </location>
</feature>
<evidence type="ECO:0000313" key="8">
    <source>
        <dbReference type="EMBL" id="PNT76945.1"/>
    </source>
</evidence>
<keyword evidence="10" id="KW-1185">Reference proteome</keyword>
<accession>A0A2K2DNJ8</accession>
<dbReference type="Pfam" id="PF17382">
    <property type="entry name" value="Ycf70"/>
    <property type="match status" value="1"/>
</dbReference>
<keyword evidence="4" id="KW-0150">Chloroplast</keyword>
<comment type="similarity">
    <text evidence="2">Belongs to the ycf70 family.</text>
</comment>
<evidence type="ECO:0000256" key="3">
    <source>
        <dbReference type="ARBA" id="ARBA00021521"/>
    </source>
</evidence>
<dbReference type="EMBL" id="CM000880">
    <property type="protein sequence ID" value="PNT76945.1"/>
    <property type="molecule type" value="Genomic_DNA"/>
</dbReference>
<dbReference type="Gramene" id="PNT76945">
    <property type="protein sequence ID" value="PNT76945"/>
    <property type="gene ID" value="BRADI_1g60921v3"/>
</dbReference>
<dbReference type="EnsemblPlants" id="PNT76945">
    <property type="protein sequence ID" value="PNT76945"/>
    <property type="gene ID" value="BRADI_1g60921v3"/>
</dbReference>
<keyword evidence="5" id="KW-0934">Plastid</keyword>
<evidence type="ECO:0000256" key="2">
    <source>
        <dbReference type="ARBA" id="ARBA00005455"/>
    </source>
</evidence>
<dbReference type="InterPro" id="IPR035337">
    <property type="entry name" value="Ycf70-like"/>
</dbReference>
<reference evidence="9" key="3">
    <citation type="submission" date="2018-08" db="UniProtKB">
        <authorList>
            <consortium name="EnsemblPlants"/>
        </authorList>
    </citation>
    <scope>IDENTIFICATION</scope>
    <source>
        <strain evidence="9">cv. Bd21</strain>
    </source>
</reference>
<dbReference type="EnsemblPlants" id="PNT75850">
    <property type="protein sequence ID" value="PNT75850"/>
    <property type="gene ID" value="BRADI_1g39218v3"/>
</dbReference>
<comment type="subcellular location">
    <subcellularLocation>
        <location evidence="1">Plastid</location>
        <location evidence="1">Chloroplast</location>
    </subcellularLocation>
</comment>